<dbReference type="InterPro" id="IPR042070">
    <property type="entry name" value="PucR_C-HTH_sf"/>
</dbReference>
<dbReference type="InterPro" id="IPR025736">
    <property type="entry name" value="PucR_C-HTH_dom"/>
</dbReference>
<feature type="domain" description="PucR C-terminal helix-turn-helix" evidence="1">
    <location>
        <begin position="339"/>
        <end position="391"/>
    </location>
</feature>
<proteinExistence type="predicted"/>
<gene>
    <name evidence="2" type="ORF">C2L80_08185</name>
</gene>
<dbReference type="Gene3D" id="1.10.10.2840">
    <property type="entry name" value="PucR C-terminal helix-turn-helix domain"/>
    <property type="match status" value="1"/>
</dbReference>
<dbReference type="PANTHER" id="PTHR33744">
    <property type="entry name" value="CARBOHYDRATE DIACID REGULATOR"/>
    <property type="match status" value="1"/>
</dbReference>
<name>A0A2K2U476_9ACTN</name>
<dbReference type="InterPro" id="IPR051448">
    <property type="entry name" value="CdaR-like_regulators"/>
</dbReference>
<dbReference type="Proteomes" id="UP000236488">
    <property type="component" value="Unassembled WGS sequence"/>
</dbReference>
<evidence type="ECO:0000313" key="2">
    <source>
        <dbReference type="EMBL" id="PNV65143.1"/>
    </source>
</evidence>
<organism evidence="2 3">
    <name type="scientific">Rubneribacter badeniensis</name>
    <dbReference type="NCBI Taxonomy" id="2070688"/>
    <lineage>
        <taxon>Bacteria</taxon>
        <taxon>Bacillati</taxon>
        <taxon>Actinomycetota</taxon>
        <taxon>Coriobacteriia</taxon>
        <taxon>Eggerthellales</taxon>
        <taxon>Eggerthellaceae</taxon>
        <taxon>Rubneribacter</taxon>
    </lineage>
</organism>
<sequence>MMRGSGASKDGGAMVTVADIIALPAFTRVEPIAPCEGAERREVRNVGILDCPPDYNEYSVYKPGELILTNLGFAYGNPDLAEKSLLAMMRRDVAAIAIKTVYEPPISDAVRAASEACGVPLYLYDGAYHETVAYQSLALIQRDRDELDKGRALDELMVAHDGDRVRMRLSSLVGVTGSKLQCFAFALRAGDTCSFYAMLDSVSLAMAGGGGLRKEFPAIESVGVCRYREHILAFVSYSSANEEERSAAEERCLAVAAQEAGLYGGASETMHLSDGDLAIRQALAAVASAQRQGRRLVRWADLHLASFAIAARHDRLFMSASELHRSKLAAYDEGHGTELVRTAEALVGRHGDVKAVADELHQHPNTVRYRMRKMKAVLGIAREDDKALVNLLSLVFLPDLAIG</sequence>
<accession>A0A2K2U476</accession>
<evidence type="ECO:0000313" key="3">
    <source>
        <dbReference type="Proteomes" id="UP000236488"/>
    </source>
</evidence>
<protein>
    <submittedName>
        <fullName evidence="2">PucR family transcriptional regulator</fullName>
    </submittedName>
</protein>
<dbReference type="EMBL" id="PPEL01000045">
    <property type="protein sequence ID" value="PNV65143.1"/>
    <property type="molecule type" value="Genomic_DNA"/>
</dbReference>
<dbReference type="Pfam" id="PF13556">
    <property type="entry name" value="HTH_30"/>
    <property type="match status" value="1"/>
</dbReference>
<comment type="caution">
    <text evidence="2">The sequence shown here is derived from an EMBL/GenBank/DDBJ whole genome shotgun (WGS) entry which is preliminary data.</text>
</comment>
<reference evidence="2 3" key="1">
    <citation type="journal article" date="2018" name="Int. J. Syst. Evol. Microbiol.">
        <title>Rubneribacter badeniensis gen. nov., sp. nov. and Enteroscipio rubneri gen. nov., sp. nov., new members of the Eggerthellaceae isolated from human faeces.</title>
        <authorList>
            <person name="Danylec N."/>
            <person name="Gobl A."/>
            <person name="Stoll D.A."/>
            <person name="Hetzer B."/>
            <person name="Kulling S.E."/>
            <person name="Huch M."/>
        </authorList>
    </citation>
    <scope>NUCLEOTIDE SEQUENCE [LARGE SCALE GENOMIC DNA]</scope>
    <source>
        <strain evidence="2 3">ResAG-85</strain>
    </source>
</reference>
<dbReference type="PANTHER" id="PTHR33744:SF1">
    <property type="entry name" value="DNA-BINDING TRANSCRIPTIONAL ACTIVATOR ADER"/>
    <property type="match status" value="1"/>
</dbReference>
<dbReference type="AlphaFoldDB" id="A0A2K2U476"/>
<evidence type="ECO:0000259" key="1">
    <source>
        <dbReference type="Pfam" id="PF13556"/>
    </source>
</evidence>
<keyword evidence="3" id="KW-1185">Reference proteome</keyword>